<keyword evidence="8" id="KW-1185">Reference proteome</keyword>
<gene>
    <name evidence="7" type="ORF">NE237_012276</name>
</gene>
<dbReference type="GO" id="GO:0090575">
    <property type="term" value="C:RNA polymerase II transcription regulator complex"/>
    <property type="evidence" value="ECO:0007669"/>
    <property type="project" value="TreeGrafter"/>
</dbReference>
<dbReference type="PANTHER" id="PTHR13935:SF106">
    <property type="entry name" value="ACHAETE-SCUTE COMPLEX PROTEIN T5-RELATED"/>
    <property type="match status" value="1"/>
</dbReference>
<dbReference type="InterPro" id="IPR015660">
    <property type="entry name" value="MASH1/Ascl1a-like"/>
</dbReference>
<dbReference type="GO" id="GO:0000981">
    <property type="term" value="F:DNA-binding transcription factor activity, RNA polymerase II-specific"/>
    <property type="evidence" value="ECO:0007669"/>
    <property type="project" value="TreeGrafter"/>
</dbReference>
<evidence type="ECO:0000313" key="7">
    <source>
        <dbReference type="EMBL" id="KAJ4955493.1"/>
    </source>
</evidence>
<protein>
    <recommendedName>
        <fullName evidence="6">BHLH domain-containing protein</fullName>
    </recommendedName>
</protein>
<dbReference type="AlphaFoldDB" id="A0A9Q0GZI3"/>
<evidence type="ECO:0000259" key="6">
    <source>
        <dbReference type="PROSITE" id="PS50888"/>
    </source>
</evidence>
<sequence length="260" mass="29109">MDENKRGKGVDFIPPADPLFPSQQSDELFFPATSTAGQQQTDPQQNTLFMAAPSLDCTDLLFELDIPGLGRRKPSATPNSCVETCNDEKKKKDIHRDVERQRRQEMATFYASLRSQIPLEYLKGKRSISDHINEASNYVRDLQKRIQELNHKRDGLRKMSNSGAPDTVVSQNCPPDYVTVQPCWGGVEVMINSGFKNGEFPLSRVIRELVDQGVRVVTTVSSTVNERSFHTIKSEVSDLTTLDLSELEEKLTDLVASSSS</sequence>
<keyword evidence="1" id="KW-0805">Transcription regulation</keyword>
<dbReference type="PANTHER" id="PTHR13935">
    <property type="entry name" value="ACHAETE-SCUTE TRANSCRIPTION FACTOR-RELATED"/>
    <property type="match status" value="1"/>
</dbReference>
<comment type="caution">
    <text evidence="7">The sequence shown here is derived from an EMBL/GenBank/DDBJ whole genome shotgun (WGS) entry which is preliminary data.</text>
</comment>
<dbReference type="Pfam" id="PF00010">
    <property type="entry name" value="HLH"/>
    <property type="match status" value="1"/>
</dbReference>
<keyword evidence="2" id="KW-0238">DNA-binding</keyword>
<accession>A0A9Q0GZI3</accession>
<dbReference type="Proteomes" id="UP001141806">
    <property type="component" value="Unassembled WGS sequence"/>
</dbReference>
<evidence type="ECO:0000256" key="3">
    <source>
        <dbReference type="ARBA" id="ARBA00023163"/>
    </source>
</evidence>
<dbReference type="SUPFAM" id="SSF47459">
    <property type="entry name" value="HLH, helix-loop-helix DNA-binding domain"/>
    <property type="match status" value="1"/>
</dbReference>
<dbReference type="EMBL" id="JAMYWD010000011">
    <property type="protein sequence ID" value="KAJ4955493.1"/>
    <property type="molecule type" value="Genomic_DNA"/>
</dbReference>
<dbReference type="InterPro" id="IPR011598">
    <property type="entry name" value="bHLH_dom"/>
</dbReference>
<dbReference type="OrthoDB" id="1935281at2759"/>
<dbReference type="PROSITE" id="PS50888">
    <property type="entry name" value="BHLH"/>
    <property type="match status" value="1"/>
</dbReference>
<feature type="domain" description="BHLH" evidence="6">
    <location>
        <begin position="90"/>
        <end position="142"/>
    </location>
</feature>
<evidence type="ECO:0000256" key="2">
    <source>
        <dbReference type="ARBA" id="ARBA00023125"/>
    </source>
</evidence>
<reference evidence="7" key="1">
    <citation type="journal article" date="2023" name="Plant J.">
        <title>The genome of the king protea, Protea cynaroides.</title>
        <authorList>
            <person name="Chang J."/>
            <person name="Duong T.A."/>
            <person name="Schoeman C."/>
            <person name="Ma X."/>
            <person name="Roodt D."/>
            <person name="Barker N."/>
            <person name="Li Z."/>
            <person name="Van de Peer Y."/>
            <person name="Mizrachi E."/>
        </authorList>
    </citation>
    <scope>NUCLEOTIDE SEQUENCE</scope>
    <source>
        <tissue evidence="7">Young leaves</tissue>
    </source>
</reference>
<feature type="coiled-coil region" evidence="4">
    <location>
        <begin position="132"/>
        <end position="159"/>
    </location>
</feature>
<evidence type="ECO:0000256" key="1">
    <source>
        <dbReference type="ARBA" id="ARBA00023015"/>
    </source>
</evidence>
<proteinExistence type="predicted"/>
<organism evidence="7 8">
    <name type="scientific">Protea cynaroides</name>
    <dbReference type="NCBI Taxonomy" id="273540"/>
    <lineage>
        <taxon>Eukaryota</taxon>
        <taxon>Viridiplantae</taxon>
        <taxon>Streptophyta</taxon>
        <taxon>Embryophyta</taxon>
        <taxon>Tracheophyta</taxon>
        <taxon>Spermatophyta</taxon>
        <taxon>Magnoliopsida</taxon>
        <taxon>Proteales</taxon>
        <taxon>Proteaceae</taxon>
        <taxon>Protea</taxon>
    </lineage>
</organism>
<feature type="region of interest" description="Disordered" evidence="5">
    <location>
        <begin position="1"/>
        <end position="24"/>
    </location>
</feature>
<dbReference type="GO" id="GO:0000977">
    <property type="term" value="F:RNA polymerase II transcription regulatory region sequence-specific DNA binding"/>
    <property type="evidence" value="ECO:0007669"/>
    <property type="project" value="TreeGrafter"/>
</dbReference>
<evidence type="ECO:0000256" key="4">
    <source>
        <dbReference type="SAM" id="Coils"/>
    </source>
</evidence>
<evidence type="ECO:0000256" key="5">
    <source>
        <dbReference type="SAM" id="MobiDB-lite"/>
    </source>
</evidence>
<keyword evidence="3" id="KW-0804">Transcription</keyword>
<dbReference type="Gene3D" id="4.10.280.10">
    <property type="entry name" value="Helix-loop-helix DNA-binding domain"/>
    <property type="match status" value="1"/>
</dbReference>
<dbReference type="GO" id="GO:0046983">
    <property type="term" value="F:protein dimerization activity"/>
    <property type="evidence" value="ECO:0007669"/>
    <property type="project" value="InterPro"/>
</dbReference>
<dbReference type="InterPro" id="IPR036638">
    <property type="entry name" value="HLH_DNA-bd_sf"/>
</dbReference>
<dbReference type="CDD" id="cd18914">
    <property type="entry name" value="bHLH_AtORG2_like"/>
    <property type="match status" value="1"/>
</dbReference>
<keyword evidence="4" id="KW-0175">Coiled coil</keyword>
<name>A0A9Q0GZI3_9MAGN</name>
<evidence type="ECO:0000313" key="8">
    <source>
        <dbReference type="Proteomes" id="UP001141806"/>
    </source>
</evidence>